<keyword evidence="6 8" id="KW-0472">Membrane</keyword>
<keyword evidence="7 8" id="KW-0998">Cell outer membrane</keyword>
<evidence type="ECO:0000259" key="11">
    <source>
        <dbReference type="Pfam" id="PF07715"/>
    </source>
</evidence>
<dbReference type="Gene3D" id="2.170.130.10">
    <property type="entry name" value="TonB-dependent receptor, plug domain"/>
    <property type="match status" value="1"/>
</dbReference>
<dbReference type="SUPFAM" id="SSF49464">
    <property type="entry name" value="Carboxypeptidase regulatory domain-like"/>
    <property type="match status" value="1"/>
</dbReference>
<proteinExistence type="inferred from homology"/>
<dbReference type="Pfam" id="PF13620">
    <property type="entry name" value="CarboxypepD_reg"/>
    <property type="match status" value="1"/>
</dbReference>
<evidence type="ECO:0000256" key="2">
    <source>
        <dbReference type="ARBA" id="ARBA00022448"/>
    </source>
</evidence>
<dbReference type="Gene3D" id="2.40.170.20">
    <property type="entry name" value="TonB-dependent receptor, beta-barrel domain"/>
    <property type="match status" value="1"/>
</dbReference>
<dbReference type="Pfam" id="PF07715">
    <property type="entry name" value="Plug"/>
    <property type="match status" value="1"/>
</dbReference>
<evidence type="ECO:0000256" key="6">
    <source>
        <dbReference type="ARBA" id="ARBA00023136"/>
    </source>
</evidence>
<evidence type="ECO:0000256" key="9">
    <source>
        <dbReference type="RuleBase" id="RU003357"/>
    </source>
</evidence>
<evidence type="ECO:0000313" key="13">
    <source>
        <dbReference type="Proteomes" id="UP000651112"/>
    </source>
</evidence>
<name>A0ABR7XQE7_9SPHI</name>
<dbReference type="InterPro" id="IPR036942">
    <property type="entry name" value="Beta-barrel_TonB_sf"/>
</dbReference>
<evidence type="ECO:0000259" key="10">
    <source>
        <dbReference type="Pfam" id="PF00593"/>
    </source>
</evidence>
<dbReference type="Gene3D" id="2.60.40.1120">
    <property type="entry name" value="Carboxypeptidase-like, regulatory domain"/>
    <property type="match status" value="1"/>
</dbReference>
<dbReference type="InterPro" id="IPR023997">
    <property type="entry name" value="TonB-dep_OMP_SusC/RagA_CS"/>
</dbReference>
<feature type="domain" description="TonB-dependent receptor plug" evidence="11">
    <location>
        <begin position="155"/>
        <end position="275"/>
    </location>
</feature>
<dbReference type="InterPro" id="IPR012910">
    <property type="entry name" value="Plug_dom"/>
</dbReference>
<evidence type="ECO:0000256" key="1">
    <source>
        <dbReference type="ARBA" id="ARBA00004571"/>
    </source>
</evidence>
<evidence type="ECO:0000256" key="5">
    <source>
        <dbReference type="ARBA" id="ARBA00023077"/>
    </source>
</evidence>
<dbReference type="Pfam" id="PF00593">
    <property type="entry name" value="TonB_dep_Rec_b-barrel"/>
    <property type="match status" value="1"/>
</dbReference>
<reference evidence="12 13" key="1">
    <citation type="submission" date="2020-08" db="EMBL/GenBank/DDBJ databases">
        <title>Sphingobacterium sp. DN00404 isolated from aquaculture water.</title>
        <authorList>
            <person name="Zhang M."/>
        </authorList>
    </citation>
    <scope>NUCLEOTIDE SEQUENCE [LARGE SCALE GENOMIC DNA]</scope>
    <source>
        <strain evidence="12 13">KCTC 42746</strain>
    </source>
</reference>
<accession>A0ABR7XQE7</accession>
<evidence type="ECO:0000313" key="12">
    <source>
        <dbReference type="EMBL" id="MBD1421409.1"/>
    </source>
</evidence>
<keyword evidence="5 9" id="KW-0798">TonB box</keyword>
<dbReference type="Proteomes" id="UP000651112">
    <property type="component" value="Unassembled WGS sequence"/>
</dbReference>
<dbReference type="InterPro" id="IPR023996">
    <property type="entry name" value="TonB-dep_OMP_SusC/RagA"/>
</dbReference>
<dbReference type="NCBIfam" id="TIGR04057">
    <property type="entry name" value="SusC_RagA_signa"/>
    <property type="match status" value="1"/>
</dbReference>
<organism evidence="12 13">
    <name type="scientific">Sphingobacterium chuzhouense</name>
    <dbReference type="NCBI Taxonomy" id="1742264"/>
    <lineage>
        <taxon>Bacteria</taxon>
        <taxon>Pseudomonadati</taxon>
        <taxon>Bacteroidota</taxon>
        <taxon>Sphingobacteriia</taxon>
        <taxon>Sphingobacteriales</taxon>
        <taxon>Sphingobacteriaceae</taxon>
        <taxon>Sphingobacterium</taxon>
    </lineage>
</organism>
<dbReference type="InterPro" id="IPR039426">
    <property type="entry name" value="TonB-dep_rcpt-like"/>
</dbReference>
<comment type="caution">
    <text evidence="12">The sequence shown here is derived from an EMBL/GenBank/DDBJ whole genome shotgun (WGS) entry which is preliminary data.</text>
</comment>
<dbReference type="NCBIfam" id="TIGR04056">
    <property type="entry name" value="OMP_RagA_SusC"/>
    <property type="match status" value="1"/>
</dbReference>
<dbReference type="SUPFAM" id="SSF56935">
    <property type="entry name" value="Porins"/>
    <property type="match status" value="1"/>
</dbReference>
<keyword evidence="13" id="KW-1185">Reference proteome</keyword>
<comment type="subcellular location">
    <subcellularLocation>
        <location evidence="1 8">Cell outer membrane</location>
        <topology evidence="1 8">Multi-pass membrane protein</topology>
    </subcellularLocation>
</comment>
<keyword evidence="4 8" id="KW-0812">Transmembrane</keyword>
<dbReference type="InterPro" id="IPR008969">
    <property type="entry name" value="CarboxyPept-like_regulatory"/>
</dbReference>
<keyword evidence="2 8" id="KW-0813">Transport</keyword>
<dbReference type="RefSeq" id="WP_190313181.1">
    <property type="nucleotide sequence ID" value="NZ_JACNYL010000002.1"/>
</dbReference>
<dbReference type="PROSITE" id="PS52016">
    <property type="entry name" value="TONB_DEPENDENT_REC_3"/>
    <property type="match status" value="1"/>
</dbReference>
<gene>
    <name evidence="12" type="ORF">H8B21_07480</name>
</gene>
<feature type="domain" description="TonB-dependent receptor-like beta-barrel" evidence="10">
    <location>
        <begin position="487"/>
        <end position="943"/>
    </location>
</feature>
<keyword evidence="3 8" id="KW-1134">Transmembrane beta strand</keyword>
<evidence type="ECO:0000256" key="8">
    <source>
        <dbReference type="PROSITE-ProRule" id="PRU01360"/>
    </source>
</evidence>
<sequence>MSKSPTNASKLLTMLLLGLTKPKMKWTVPLSTLTIMGIGIHVAVAQTAASVNGVVRDAQGNPIHGATVTIQNTSTAFKQITTTTEQGTFSFSNIPEGNNYSLSVTSLGYKPKILSGYNIALHDKVAITVDLDTEAENIDEVVVTALGIKREKKALGYTVADLKGDELTQGKEVNVANALSGKVAGVQVSRAASGAGGSSKVVIRGNNSLIGNSQPLYVIDGVPIDNQNISSPTQSGGTDYGDGIGNINPEDIESMSVLKGPNAAALYGQRGSNGVILITTKSGKAGRTNVNYNTDYSLGTGLILPDFQNEYGQGLNGTFTHFRRDDGSIVPMATAIANGYTGIPKMSAGRDRTTRASWGPRMEGQTYEDMYGNVLQLNPASDTYQSFFQTEKQFINNIGVDGGNDRVNYRFSYANTKVDGYIPTNTLNRNNFGLRTQGKITEKFHIDVKANYILQNAKNRPTLSDAADNPAYLFISQPRSLSNQIMSQYKWTADDVAKQLGFSGVTEGLEKTYATNSSTANPFWTIHENHNEDRRDRVIGLLRLSYDFFPWLKVTATGGTDFYTDQRFRYRPINTYQSLNRKGDIREEVIRSRENNYDILASTNFDLSPDFKLNANLGAAHQSRFMRLTGNTGNQFIVPDLFVINNTTTNSYLFDLIESRINSAYFSGQLGYKDYWFVDFSARNDWSSTLSKNNSSFFYPSVSTSLVLSDALNWQSSALSYAKIRGSWAQAGSSGNPYQLTGAYNLSQYTHGGVPMASYTDIIPDPDLKNELTTSIEAGADLRFINNRVSFSFTYYQAKTKNQILDVPISPSSLYVRNRINAGEISNKGIEFMVSATPVKLENGFEWNTIFNFNRNRNKVESLYPGVETFLLATDRGINVVAEVGKPFGQLIGTQFAWIKDDQGNRLIDADTGLPLRTTGRVETDLGNAQPDWLGGFGNTFTYKGFTLYGLVDIRQGGIVFSQSNREQIVYGTSKKTLHGRDGTYIADGLVATQNGAGEWISTGQKNEKQITAQDYWNMVASDKEVMVSEEMINDMSYIAMREISLSYFLPAKLMPTKAIRSIKLGLYGRNLFYFQRKTDGFSPEASAFNVHNSSIGIESTSLPMMRNFGFNISLGL</sequence>
<dbReference type="InterPro" id="IPR037066">
    <property type="entry name" value="Plug_dom_sf"/>
</dbReference>
<evidence type="ECO:0000256" key="7">
    <source>
        <dbReference type="ARBA" id="ARBA00023237"/>
    </source>
</evidence>
<evidence type="ECO:0000256" key="4">
    <source>
        <dbReference type="ARBA" id="ARBA00022692"/>
    </source>
</evidence>
<dbReference type="EMBL" id="JACNYL010000002">
    <property type="protein sequence ID" value="MBD1421409.1"/>
    <property type="molecule type" value="Genomic_DNA"/>
</dbReference>
<comment type="similarity">
    <text evidence="8 9">Belongs to the TonB-dependent receptor family.</text>
</comment>
<evidence type="ECO:0000256" key="3">
    <source>
        <dbReference type="ARBA" id="ARBA00022452"/>
    </source>
</evidence>
<protein>
    <submittedName>
        <fullName evidence="12">SusC/RagA family TonB-linked outer membrane protein</fullName>
    </submittedName>
</protein>
<dbReference type="InterPro" id="IPR000531">
    <property type="entry name" value="Beta-barrel_TonB"/>
</dbReference>